<dbReference type="SMART" id="SM00184">
    <property type="entry name" value="RING"/>
    <property type="match status" value="1"/>
</dbReference>
<feature type="repeat" description="NHL" evidence="6">
    <location>
        <begin position="177"/>
        <end position="218"/>
    </location>
</feature>
<evidence type="ECO:0000313" key="9">
    <source>
        <dbReference type="EMBL" id="KAJ8321780.1"/>
    </source>
</evidence>
<evidence type="ECO:0000256" key="1">
    <source>
        <dbReference type="ARBA" id="ARBA00022723"/>
    </source>
</evidence>
<keyword evidence="10" id="KW-1185">Reference proteome</keyword>
<dbReference type="PROSITE" id="PS50089">
    <property type="entry name" value="ZF_RING_2"/>
    <property type="match status" value="1"/>
</dbReference>
<evidence type="ECO:0000259" key="8">
    <source>
        <dbReference type="PROSITE" id="PS50089"/>
    </source>
</evidence>
<evidence type="ECO:0000256" key="7">
    <source>
        <dbReference type="SAM" id="MobiDB-lite"/>
    </source>
</evidence>
<keyword evidence="1" id="KW-0479">Metal-binding</keyword>
<evidence type="ECO:0000256" key="5">
    <source>
        <dbReference type="PROSITE-ProRule" id="PRU00175"/>
    </source>
</evidence>
<evidence type="ECO:0000256" key="2">
    <source>
        <dbReference type="ARBA" id="ARBA00022737"/>
    </source>
</evidence>
<dbReference type="SUPFAM" id="SSF63829">
    <property type="entry name" value="Calcium-dependent phosphotriesterase"/>
    <property type="match status" value="1"/>
</dbReference>
<dbReference type="InterPro" id="IPR001841">
    <property type="entry name" value="Znf_RING"/>
</dbReference>
<dbReference type="Gene3D" id="2.120.10.30">
    <property type="entry name" value="TolB, C-terminal domain"/>
    <property type="match status" value="1"/>
</dbReference>
<dbReference type="InterPro" id="IPR017907">
    <property type="entry name" value="Znf_RING_CS"/>
</dbReference>
<sequence>MATHALSTVSLRSKIEEEHLTCTICYELFKHPKALPCLHTFCYECLRDYICGRGFEAQGKFPCPVCRVEIIIPEMGISGFQDNYTMLSLIDTINRSRTGPAVPPRPKITPDLTQNDNTENNNTPNIGPEGVQTPSVQPQYPNAPHYLGDPLYPTVPPESRETRPQEDVPCSKGLLVRLGQYGPTLTDFHKPYGLAIGKNGEFIVSDLGGSRILVFSSSGEVLARFGCDCKISGITVTRENNVLVAVNVGSEIMRIYNFDGRVLGKYGEYYKYEKPSGIAINSKEHIAVTNLESNSVYVFTEQKKFSFKFGWKGSGDNHFNFPQFLAINSKDNIVVSDSGNNCVKVFKSMGNFKRKFGHEGSDHGQFICPMGIATDSKNNIVVADSGNYRVEIFSPKGLHLKCLIKDTDEIGEEVKPLNVAVTRDDYVAVLFRGHQFAEVRLYHWSPPVF</sequence>
<dbReference type="PANTHER" id="PTHR24104">
    <property type="entry name" value="E3 UBIQUITIN-PROTEIN LIGASE NHLRC1-RELATED"/>
    <property type="match status" value="1"/>
</dbReference>
<dbReference type="InterPro" id="IPR013083">
    <property type="entry name" value="Znf_RING/FYVE/PHD"/>
</dbReference>
<comment type="caution">
    <text evidence="9">The sequence shown here is derived from an EMBL/GenBank/DDBJ whole genome shotgun (WGS) entry which is preliminary data.</text>
</comment>
<dbReference type="InterPro" id="IPR027370">
    <property type="entry name" value="Znf-RING_euk"/>
</dbReference>
<protein>
    <recommendedName>
        <fullName evidence="8">RING-type domain-containing protein</fullName>
    </recommendedName>
</protein>
<gene>
    <name evidence="9" type="ORF">KUTeg_000251</name>
</gene>
<dbReference type="PANTHER" id="PTHR24104:SF47">
    <property type="entry name" value="E3 UBIQUITIN-PROTEIN LIGASE NHLRC1"/>
    <property type="match status" value="1"/>
</dbReference>
<feature type="domain" description="RING-type" evidence="8">
    <location>
        <begin position="22"/>
        <end position="67"/>
    </location>
</feature>
<feature type="repeat" description="NHL" evidence="6">
    <location>
        <begin position="353"/>
        <end position="396"/>
    </location>
</feature>
<keyword evidence="4" id="KW-0862">Zinc</keyword>
<keyword evidence="3 5" id="KW-0863">Zinc-finger</keyword>
<keyword evidence="2" id="KW-0677">Repeat</keyword>
<reference evidence="9 10" key="1">
    <citation type="submission" date="2022-12" db="EMBL/GenBank/DDBJ databases">
        <title>Chromosome-level genome of Tegillarca granosa.</title>
        <authorList>
            <person name="Kim J."/>
        </authorList>
    </citation>
    <scope>NUCLEOTIDE SEQUENCE [LARGE SCALE GENOMIC DNA]</scope>
    <source>
        <strain evidence="9">Teg-2019</strain>
        <tissue evidence="9">Adductor muscle</tissue>
    </source>
</reference>
<dbReference type="Proteomes" id="UP001217089">
    <property type="component" value="Unassembled WGS sequence"/>
</dbReference>
<dbReference type="InterPro" id="IPR050952">
    <property type="entry name" value="TRIM-NHL_E3_ligases"/>
</dbReference>
<dbReference type="InterPro" id="IPR001258">
    <property type="entry name" value="NHL_repeat"/>
</dbReference>
<proteinExistence type="predicted"/>
<dbReference type="InterPro" id="IPR011042">
    <property type="entry name" value="6-blade_b-propeller_TolB-like"/>
</dbReference>
<dbReference type="Pfam" id="PF13445">
    <property type="entry name" value="zf-RING_UBOX"/>
    <property type="match status" value="1"/>
</dbReference>
<evidence type="ECO:0000256" key="4">
    <source>
        <dbReference type="ARBA" id="ARBA00022833"/>
    </source>
</evidence>
<dbReference type="EMBL" id="JARBDR010000018">
    <property type="protein sequence ID" value="KAJ8321780.1"/>
    <property type="molecule type" value="Genomic_DNA"/>
</dbReference>
<dbReference type="PROSITE" id="PS00518">
    <property type="entry name" value="ZF_RING_1"/>
    <property type="match status" value="1"/>
</dbReference>
<feature type="region of interest" description="Disordered" evidence="7">
    <location>
        <begin position="98"/>
        <end position="143"/>
    </location>
</feature>
<evidence type="ECO:0000313" key="10">
    <source>
        <dbReference type="Proteomes" id="UP001217089"/>
    </source>
</evidence>
<dbReference type="PROSITE" id="PS51125">
    <property type="entry name" value="NHL"/>
    <property type="match status" value="3"/>
</dbReference>
<feature type="compositionally biased region" description="Low complexity" evidence="7">
    <location>
        <begin position="113"/>
        <end position="125"/>
    </location>
</feature>
<accession>A0ABQ9G1E9</accession>
<dbReference type="Gene3D" id="3.30.40.10">
    <property type="entry name" value="Zinc/RING finger domain, C3HC4 (zinc finger)"/>
    <property type="match status" value="1"/>
</dbReference>
<organism evidence="9 10">
    <name type="scientific">Tegillarca granosa</name>
    <name type="common">Malaysian cockle</name>
    <name type="synonym">Anadara granosa</name>
    <dbReference type="NCBI Taxonomy" id="220873"/>
    <lineage>
        <taxon>Eukaryota</taxon>
        <taxon>Metazoa</taxon>
        <taxon>Spiralia</taxon>
        <taxon>Lophotrochozoa</taxon>
        <taxon>Mollusca</taxon>
        <taxon>Bivalvia</taxon>
        <taxon>Autobranchia</taxon>
        <taxon>Pteriomorphia</taxon>
        <taxon>Arcoida</taxon>
        <taxon>Arcoidea</taxon>
        <taxon>Arcidae</taxon>
        <taxon>Tegillarca</taxon>
    </lineage>
</organism>
<dbReference type="Pfam" id="PF01436">
    <property type="entry name" value="NHL"/>
    <property type="match status" value="2"/>
</dbReference>
<feature type="repeat" description="NHL" evidence="6">
    <location>
        <begin position="306"/>
        <end position="349"/>
    </location>
</feature>
<evidence type="ECO:0000256" key="3">
    <source>
        <dbReference type="ARBA" id="ARBA00022771"/>
    </source>
</evidence>
<dbReference type="SUPFAM" id="SSF57850">
    <property type="entry name" value="RING/U-box"/>
    <property type="match status" value="1"/>
</dbReference>
<name>A0ABQ9G1E9_TEGGR</name>
<evidence type="ECO:0000256" key="6">
    <source>
        <dbReference type="PROSITE-ProRule" id="PRU00504"/>
    </source>
</evidence>